<gene>
    <name evidence="1" type="ORF">FSPOR_6910</name>
</gene>
<dbReference type="STRING" id="5514.A0A395S172"/>
<proteinExistence type="predicted"/>
<dbReference type="InterPro" id="IPR011333">
    <property type="entry name" value="SKP1/BTB/POZ_sf"/>
</dbReference>
<dbReference type="AlphaFoldDB" id="A0A395S172"/>
<protein>
    <submittedName>
        <fullName evidence="1">Sdr family</fullName>
    </submittedName>
</protein>
<reference evidence="1 2" key="1">
    <citation type="journal article" date="2018" name="PLoS Pathog.">
        <title>Evolution of structural diversity of trichothecenes, a family of toxins produced by plant pathogenic and entomopathogenic fungi.</title>
        <authorList>
            <person name="Proctor R.H."/>
            <person name="McCormick S.P."/>
            <person name="Kim H.S."/>
            <person name="Cardoza R.E."/>
            <person name="Stanley A.M."/>
            <person name="Lindo L."/>
            <person name="Kelly A."/>
            <person name="Brown D.W."/>
            <person name="Lee T."/>
            <person name="Vaughan M.M."/>
            <person name="Alexander N.J."/>
            <person name="Busman M."/>
            <person name="Gutierrez S."/>
        </authorList>
    </citation>
    <scope>NUCLEOTIDE SEQUENCE [LARGE SCALE GENOMIC DNA]</scope>
    <source>
        <strain evidence="1 2">NRRL 3299</strain>
    </source>
</reference>
<keyword evidence="2" id="KW-1185">Reference proteome</keyword>
<evidence type="ECO:0000313" key="2">
    <source>
        <dbReference type="Proteomes" id="UP000266152"/>
    </source>
</evidence>
<comment type="caution">
    <text evidence="1">The sequence shown here is derived from an EMBL/GenBank/DDBJ whole genome shotgun (WGS) entry which is preliminary data.</text>
</comment>
<dbReference type="Proteomes" id="UP000266152">
    <property type="component" value="Unassembled WGS sequence"/>
</dbReference>
<dbReference type="EMBL" id="PXOF01000097">
    <property type="protein sequence ID" value="RGP66084.1"/>
    <property type="molecule type" value="Genomic_DNA"/>
</dbReference>
<accession>A0A395S172</accession>
<dbReference type="Gene3D" id="3.30.710.10">
    <property type="entry name" value="Potassium Channel Kv1.1, Chain A"/>
    <property type="match status" value="1"/>
</dbReference>
<evidence type="ECO:0000313" key="1">
    <source>
        <dbReference type="EMBL" id="RGP66084.1"/>
    </source>
</evidence>
<sequence length="207" mass="23968">MEADRNRLPGKAIEFLVGPTPSENAIRSLPVNLISHHAPYFKRTCMWIENELIRIPEHDHAVFGLFVEWMYYGSYNSSTSPKHPNINAKCWILGDYLICTGIKNYALSRLYTEHKATSFGIPVSFEDVQYVCNNTSPDSKLRQFYLDFVPDNFGDLCWLLGNIFDWERFLEDHPDLRSALIWNLRFGPPKKPHVKSLSKYLVPETLA</sequence>
<organism evidence="1 2">
    <name type="scientific">Fusarium sporotrichioides</name>
    <dbReference type="NCBI Taxonomy" id="5514"/>
    <lineage>
        <taxon>Eukaryota</taxon>
        <taxon>Fungi</taxon>
        <taxon>Dikarya</taxon>
        <taxon>Ascomycota</taxon>
        <taxon>Pezizomycotina</taxon>
        <taxon>Sordariomycetes</taxon>
        <taxon>Hypocreomycetidae</taxon>
        <taxon>Hypocreales</taxon>
        <taxon>Nectriaceae</taxon>
        <taxon>Fusarium</taxon>
    </lineage>
</organism>
<name>A0A395S172_FUSSP</name>